<reference evidence="3" key="1">
    <citation type="journal article" date="2007" name="Nature">
        <title>The grapevine genome sequence suggests ancestral hexaploidization in major angiosperm phyla.</title>
        <authorList>
            <consortium name="The French-Italian Public Consortium for Grapevine Genome Characterization."/>
            <person name="Jaillon O."/>
            <person name="Aury J.-M."/>
            <person name="Noel B."/>
            <person name="Policriti A."/>
            <person name="Clepet C."/>
            <person name="Casagrande A."/>
            <person name="Choisne N."/>
            <person name="Aubourg S."/>
            <person name="Vitulo N."/>
            <person name="Jubin C."/>
            <person name="Vezzi A."/>
            <person name="Legeai F."/>
            <person name="Hugueney P."/>
            <person name="Dasilva C."/>
            <person name="Horner D."/>
            <person name="Mica E."/>
            <person name="Jublot D."/>
            <person name="Poulain J."/>
            <person name="Bruyere C."/>
            <person name="Billault A."/>
            <person name="Segurens B."/>
            <person name="Gouyvenoux M."/>
            <person name="Ugarte E."/>
            <person name="Cattonaro F."/>
            <person name="Anthouard V."/>
            <person name="Vico V."/>
            <person name="Del Fabbro C."/>
            <person name="Alaux M."/>
            <person name="Di Gaspero G."/>
            <person name="Dumas V."/>
            <person name="Felice N."/>
            <person name="Paillard S."/>
            <person name="Juman I."/>
            <person name="Moroldo M."/>
            <person name="Scalabrin S."/>
            <person name="Canaguier A."/>
            <person name="Le Clainche I."/>
            <person name="Malacrida G."/>
            <person name="Durand E."/>
            <person name="Pesole G."/>
            <person name="Laucou V."/>
            <person name="Chatelet P."/>
            <person name="Merdinoglu D."/>
            <person name="Delledonne M."/>
            <person name="Pezzotti M."/>
            <person name="Lecharny A."/>
            <person name="Scarpelli C."/>
            <person name="Artiguenave F."/>
            <person name="Pe M.E."/>
            <person name="Valle G."/>
            <person name="Morgante M."/>
            <person name="Caboche M."/>
            <person name="Adam-Blondon A.-F."/>
            <person name="Weissenbach J."/>
            <person name="Quetier F."/>
            <person name="Wincker P."/>
        </authorList>
    </citation>
    <scope>NUCLEOTIDE SEQUENCE [LARGE SCALE GENOMIC DNA]</scope>
    <source>
        <strain evidence="3">cv. Pinot noir / PN40024</strain>
    </source>
</reference>
<organism evidence="2 3">
    <name type="scientific">Vitis vinifera</name>
    <name type="common">Grape</name>
    <dbReference type="NCBI Taxonomy" id="29760"/>
    <lineage>
        <taxon>Eukaryota</taxon>
        <taxon>Viridiplantae</taxon>
        <taxon>Streptophyta</taxon>
        <taxon>Embryophyta</taxon>
        <taxon>Tracheophyta</taxon>
        <taxon>Spermatophyta</taxon>
        <taxon>Magnoliopsida</taxon>
        <taxon>eudicotyledons</taxon>
        <taxon>Gunneridae</taxon>
        <taxon>Pentapetalae</taxon>
        <taxon>rosids</taxon>
        <taxon>Vitales</taxon>
        <taxon>Vitaceae</taxon>
        <taxon>Viteae</taxon>
        <taxon>Vitis</taxon>
    </lineage>
</organism>
<dbReference type="STRING" id="29760.D7UDX1"/>
<name>D7UDX1_VITVI</name>
<protein>
    <submittedName>
        <fullName evidence="2">Uncharacterized protein</fullName>
    </submittedName>
</protein>
<dbReference type="AlphaFoldDB" id="D7UDX1"/>
<evidence type="ECO:0000313" key="3">
    <source>
        <dbReference type="Proteomes" id="UP000009183"/>
    </source>
</evidence>
<evidence type="ECO:0000313" key="2">
    <source>
        <dbReference type="EMBL" id="CBI40936.3"/>
    </source>
</evidence>
<accession>D7UDX1</accession>
<dbReference type="Proteomes" id="UP000009183">
    <property type="component" value="Chromosome 11, unordered"/>
</dbReference>
<dbReference type="HOGENOM" id="CLU_2019429_0_0_1"/>
<gene>
    <name evidence="2" type="ordered locus">VIT_11s0016g00060</name>
</gene>
<proteinExistence type="predicted"/>
<evidence type="ECO:0000256" key="1">
    <source>
        <dbReference type="SAM" id="MobiDB-lite"/>
    </source>
</evidence>
<feature type="compositionally biased region" description="Acidic residues" evidence="1">
    <location>
        <begin position="108"/>
        <end position="123"/>
    </location>
</feature>
<dbReference type="PaxDb" id="29760-VIT_11s0016g00060.t01"/>
<dbReference type="InParanoid" id="D7UDX1"/>
<dbReference type="EMBL" id="FN596770">
    <property type="protein sequence ID" value="CBI40936.3"/>
    <property type="molecule type" value="Genomic_DNA"/>
</dbReference>
<keyword evidence="3" id="KW-1185">Reference proteome</keyword>
<sequence length="123" mass="14079">MWSSKTELVRSMRNGLMSMLTRGPDETNGLALRNGHGYHKIEKKGEVLKGTVEVLKIKKVRLSVGKQERSKFASFLRGVARWDDIEWPSTQVMESRSVEGATTGYVPDEWDEEYDRGEEEESK</sequence>
<feature type="region of interest" description="Disordered" evidence="1">
    <location>
        <begin position="93"/>
        <end position="123"/>
    </location>
</feature>